<keyword evidence="2" id="KW-0808">Transferase</keyword>
<dbReference type="PANTHER" id="PTHR48228:SF4">
    <property type="entry name" value="BLR3030 PROTEIN"/>
    <property type="match status" value="1"/>
</dbReference>
<feature type="compositionally biased region" description="Low complexity" evidence="1">
    <location>
        <begin position="176"/>
        <end position="185"/>
    </location>
</feature>
<proteinExistence type="predicted"/>
<dbReference type="RefSeq" id="WP_343925934.1">
    <property type="nucleotide sequence ID" value="NZ_BAAAIR010000048.1"/>
</dbReference>
<evidence type="ECO:0000313" key="2">
    <source>
        <dbReference type="EMBL" id="MFC5296968.1"/>
    </source>
</evidence>
<dbReference type="Proteomes" id="UP001595937">
    <property type="component" value="Unassembled WGS sequence"/>
</dbReference>
<keyword evidence="3" id="KW-1185">Reference proteome</keyword>
<feature type="region of interest" description="Disordered" evidence="1">
    <location>
        <begin position="142"/>
        <end position="185"/>
    </location>
</feature>
<reference evidence="3" key="1">
    <citation type="journal article" date="2019" name="Int. J. Syst. Evol. Microbiol.">
        <title>The Global Catalogue of Microorganisms (GCM) 10K type strain sequencing project: providing services to taxonomists for standard genome sequencing and annotation.</title>
        <authorList>
            <consortium name="The Broad Institute Genomics Platform"/>
            <consortium name="The Broad Institute Genome Sequencing Center for Infectious Disease"/>
            <person name="Wu L."/>
            <person name="Ma J."/>
        </authorList>
    </citation>
    <scope>NUCLEOTIDE SEQUENCE [LARGE SCALE GENOMIC DNA]</scope>
    <source>
        <strain evidence="3">CGMCC 1.16455</strain>
    </source>
</reference>
<accession>A0ABW0FE46</accession>
<dbReference type="InterPro" id="IPR003673">
    <property type="entry name" value="CoA-Trfase_fam_III"/>
</dbReference>
<dbReference type="PANTHER" id="PTHR48228">
    <property type="entry name" value="SUCCINYL-COA--D-CITRAMALATE COA-TRANSFERASE"/>
    <property type="match status" value="1"/>
</dbReference>
<comment type="caution">
    <text evidence="2">The sequence shown here is derived from an EMBL/GenBank/DDBJ whole genome shotgun (WGS) entry which is preliminary data.</text>
</comment>
<sequence>MEPMPRRWWEGPFDVERLAWSAVTAARDAAGELAVARGLDLAIDTTPELVAASFAAVDHLRVDGRAPAAWAELSGVVAARDGWVRLHGNYPHHAAVIRSVLGIEDRAGLERECARRDAAEIEEQIAAAGGIAVAVRTREEWQRHPQSRAMSDAPWADVADRGERPDLGRSGGVSAAGGVPAAGRGPASPGLLRGVRVLDLTRVIAGPTGSQLLAALGADVLRIDPPQRPEILDQHLSTGMGKRSAEVDLRESAEQVRALAAGADVVLDGYRPGALAAHGLGTEDLEELAPTAVLVSLSAWGEIGPWGNRPGFDSIVQAATGIADACGADGRPGALPVQALDHATGHLLAAQVLTALARSRAATFHLSLLGAARTLLEAPEPPAERAAELAVPLVATTSGALRLDAVPPPLRIDGSTLDLPVGVYAASPLAWKDGVS</sequence>
<dbReference type="Gene3D" id="3.40.50.10540">
    <property type="entry name" value="Crotonobetainyl-coa:carnitine coa-transferase, domain 1"/>
    <property type="match status" value="1"/>
</dbReference>
<feature type="compositionally biased region" description="Basic and acidic residues" evidence="1">
    <location>
        <begin position="158"/>
        <end position="167"/>
    </location>
</feature>
<dbReference type="GeneID" id="303298841"/>
<dbReference type="EMBL" id="JBHSLN010000018">
    <property type="protein sequence ID" value="MFC5296968.1"/>
    <property type="molecule type" value="Genomic_DNA"/>
</dbReference>
<dbReference type="GO" id="GO:0016740">
    <property type="term" value="F:transferase activity"/>
    <property type="evidence" value="ECO:0007669"/>
    <property type="project" value="UniProtKB-KW"/>
</dbReference>
<dbReference type="SUPFAM" id="SSF89796">
    <property type="entry name" value="CoA-transferase family III (CaiB/BaiF)"/>
    <property type="match status" value="2"/>
</dbReference>
<dbReference type="InterPro" id="IPR050509">
    <property type="entry name" value="CoA-transferase_III"/>
</dbReference>
<gene>
    <name evidence="2" type="ORF">ACFPK8_05545</name>
</gene>
<dbReference type="Pfam" id="PF02515">
    <property type="entry name" value="CoA_transf_3"/>
    <property type="match status" value="1"/>
</dbReference>
<name>A0ABW0FE46_9MICO</name>
<organism evidence="2 3">
    <name type="scientific">Brachybacterium tyrofermentans</name>
    <dbReference type="NCBI Taxonomy" id="47848"/>
    <lineage>
        <taxon>Bacteria</taxon>
        <taxon>Bacillati</taxon>
        <taxon>Actinomycetota</taxon>
        <taxon>Actinomycetes</taxon>
        <taxon>Micrococcales</taxon>
        <taxon>Dermabacteraceae</taxon>
        <taxon>Brachybacterium</taxon>
    </lineage>
</organism>
<dbReference type="InterPro" id="IPR023606">
    <property type="entry name" value="CoA-Trfase_III_dom_1_sf"/>
</dbReference>
<evidence type="ECO:0000313" key="3">
    <source>
        <dbReference type="Proteomes" id="UP001595937"/>
    </source>
</evidence>
<evidence type="ECO:0000256" key="1">
    <source>
        <dbReference type="SAM" id="MobiDB-lite"/>
    </source>
</evidence>
<protein>
    <submittedName>
        <fullName evidence="2">CoA transferase</fullName>
    </submittedName>
</protein>